<evidence type="ECO:0000313" key="3">
    <source>
        <dbReference type="Proteomes" id="UP000507470"/>
    </source>
</evidence>
<keyword evidence="3" id="KW-1185">Reference proteome</keyword>
<sequence length="208" mass="23520">MAYVFDGRQVAQEAVNKDTLKRGVLSSKIDMNKRMASSNHNMDRYRDFFLENEKDSEEENTPTPQEDLEESTQTPKAAAVLQCPNFVQMDEHTEICQNCGAQKIKPRFEHQPGEQKTACGVPLKYAGSFDRESPAPAAADQPVTKGWYAQSWQDLAMAMQGKIDVLEEKVRSYHTTDRSKRALANEDIVESTRDAIEALEMKINSYHG</sequence>
<feature type="region of interest" description="Disordered" evidence="1">
    <location>
        <begin position="52"/>
        <end position="75"/>
    </location>
</feature>
<organism evidence="2 3">
    <name type="scientific">Mytilus coruscus</name>
    <name type="common">Sea mussel</name>
    <dbReference type="NCBI Taxonomy" id="42192"/>
    <lineage>
        <taxon>Eukaryota</taxon>
        <taxon>Metazoa</taxon>
        <taxon>Spiralia</taxon>
        <taxon>Lophotrochozoa</taxon>
        <taxon>Mollusca</taxon>
        <taxon>Bivalvia</taxon>
        <taxon>Autobranchia</taxon>
        <taxon>Pteriomorphia</taxon>
        <taxon>Mytilida</taxon>
        <taxon>Mytiloidea</taxon>
        <taxon>Mytilidae</taxon>
        <taxon>Mytilinae</taxon>
        <taxon>Mytilus</taxon>
    </lineage>
</organism>
<evidence type="ECO:0000313" key="2">
    <source>
        <dbReference type="EMBL" id="CAC5423351.1"/>
    </source>
</evidence>
<gene>
    <name evidence="2" type="ORF">MCOR_55328</name>
</gene>
<protein>
    <submittedName>
        <fullName evidence="2">Uncharacterized protein</fullName>
    </submittedName>
</protein>
<accession>A0A6J8EW25</accession>
<proteinExistence type="predicted"/>
<dbReference type="AlphaFoldDB" id="A0A6J8EW25"/>
<name>A0A6J8EW25_MYTCO</name>
<dbReference type="Proteomes" id="UP000507470">
    <property type="component" value="Unassembled WGS sequence"/>
</dbReference>
<evidence type="ECO:0000256" key="1">
    <source>
        <dbReference type="SAM" id="MobiDB-lite"/>
    </source>
</evidence>
<reference evidence="2 3" key="1">
    <citation type="submission" date="2020-06" db="EMBL/GenBank/DDBJ databases">
        <authorList>
            <person name="Li R."/>
            <person name="Bekaert M."/>
        </authorList>
    </citation>
    <scope>NUCLEOTIDE SEQUENCE [LARGE SCALE GENOMIC DNA]</scope>
    <source>
        <strain evidence="3">wild</strain>
    </source>
</reference>
<dbReference type="EMBL" id="CACVKT020009766">
    <property type="protein sequence ID" value="CAC5423351.1"/>
    <property type="molecule type" value="Genomic_DNA"/>
</dbReference>
<feature type="compositionally biased region" description="Acidic residues" evidence="1">
    <location>
        <begin position="54"/>
        <end position="70"/>
    </location>
</feature>
<dbReference type="OrthoDB" id="6213179at2759"/>